<dbReference type="Pfam" id="PF02391">
    <property type="entry name" value="MoaE"/>
    <property type="match status" value="1"/>
</dbReference>
<sequence>MEVQWTVRLFAGLAERLGGNEVRVSSAEGGMTAGKLKALLAERFPSHAGLIHASFVARNEVYAADDEPLESGDELALLPPVSGGAPENAGEDELASEDGRFILTYKPLDADRMLSQVIVPEHGASLVFVGTTREWTNGRRTVHLEYEAYAPMALKTMRQIDDEIAAKWPGTRCAIAHRLGTVPIGEASVVIAVSAPHRAGCYEASRYAIERLKQIVPIWKKEIREDGSEWIGEQQESWNPTAPAAE</sequence>
<evidence type="ECO:0000313" key="2">
    <source>
        <dbReference type="Proteomes" id="UP000681526"/>
    </source>
</evidence>
<dbReference type="PANTHER" id="PTHR23404">
    <property type="entry name" value="MOLYBDOPTERIN SYNTHASE RELATED"/>
    <property type="match status" value="1"/>
</dbReference>
<reference evidence="1 2" key="1">
    <citation type="submission" date="2021-04" db="EMBL/GenBank/DDBJ databases">
        <authorList>
            <person name="Rakotoarivonina H."/>
        </authorList>
    </citation>
    <scope>NUCLEOTIDE SEQUENCE [LARGE SCALE GENOMIC DNA]</scope>
    <source>
        <strain evidence="1 2">XE</strain>
    </source>
</reference>
<dbReference type="EC" id="2.8.1.12" evidence="1"/>
<dbReference type="InterPro" id="IPR016155">
    <property type="entry name" value="Mopterin_synth/thiamin_S_b"/>
</dbReference>
<dbReference type="Pfam" id="PF02597">
    <property type="entry name" value="ThiS"/>
    <property type="match status" value="1"/>
</dbReference>
<comment type="caution">
    <text evidence="1">The sequence shown here is derived from an EMBL/GenBank/DDBJ whole genome shotgun (WGS) entry which is preliminary data.</text>
</comment>
<dbReference type="SUPFAM" id="SSF54285">
    <property type="entry name" value="MoaD/ThiS"/>
    <property type="match status" value="1"/>
</dbReference>
<dbReference type="InterPro" id="IPR003749">
    <property type="entry name" value="ThiS/MoaD-like"/>
</dbReference>
<dbReference type="SUPFAM" id="SSF54690">
    <property type="entry name" value="Molybdopterin synthase subunit MoaE"/>
    <property type="match status" value="1"/>
</dbReference>
<dbReference type="CDD" id="cd00756">
    <property type="entry name" value="MoaE"/>
    <property type="match status" value="1"/>
</dbReference>
<dbReference type="InterPro" id="IPR003448">
    <property type="entry name" value="Mopterin_biosynth_MoaE"/>
</dbReference>
<proteinExistence type="predicted"/>
<organism evidence="1 2">
    <name type="scientific">Thermobacillus xylanilyticus</name>
    <dbReference type="NCBI Taxonomy" id="76633"/>
    <lineage>
        <taxon>Bacteria</taxon>
        <taxon>Bacillati</taxon>
        <taxon>Bacillota</taxon>
        <taxon>Bacilli</taxon>
        <taxon>Bacillales</taxon>
        <taxon>Paenibacillaceae</taxon>
        <taxon>Thermobacillus</taxon>
    </lineage>
</organism>
<dbReference type="GO" id="GO:0030366">
    <property type="term" value="F:molybdopterin synthase activity"/>
    <property type="evidence" value="ECO:0007669"/>
    <property type="project" value="UniProtKB-EC"/>
</dbReference>
<dbReference type="Gene3D" id="3.90.1170.40">
    <property type="entry name" value="Molybdopterin biosynthesis MoaE subunit"/>
    <property type="match status" value="1"/>
</dbReference>
<name>A0ABM8V8S6_THEXY</name>
<dbReference type="InterPro" id="IPR012675">
    <property type="entry name" value="Beta-grasp_dom_sf"/>
</dbReference>
<dbReference type="InterPro" id="IPR036563">
    <property type="entry name" value="MoaE_sf"/>
</dbReference>
<gene>
    <name evidence="1" type="primary">txxe 3527-moaE</name>
    <name evidence="1" type="ORF">TXXE_16985</name>
</gene>
<keyword evidence="2" id="KW-1185">Reference proteome</keyword>
<dbReference type="CDD" id="cd00754">
    <property type="entry name" value="Ubl_MoaD"/>
    <property type="match status" value="1"/>
</dbReference>
<protein>
    <submittedName>
        <fullName evidence="1">Molybdopterin synthase catalytic subunit</fullName>
        <ecNumber evidence="1">2.8.1.12</ecNumber>
    </submittedName>
</protein>
<dbReference type="EMBL" id="CAJRAY010000085">
    <property type="protein sequence ID" value="CAG5091904.1"/>
    <property type="molecule type" value="Genomic_DNA"/>
</dbReference>
<dbReference type="RefSeq" id="WP_213486083.1">
    <property type="nucleotide sequence ID" value="NZ_CAJRAY010000085.1"/>
</dbReference>
<accession>A0ABM8V8S6</accession>
<evidence type="ECO:0000313" key="1">
    <source>
        <dbReference type="EMBL" id="CAG5091904.1"/>
    </source>
</evidence>
<dbReference type="Proteomes" id="UP000681526">
    <property type="component" value="Unassembled WGS sequence"/>
</dbReference>
<dbReference type="Gene3D" id="3.10.20.30">
    <property type="match status" value="1"/>
</dbReference>
<keyword evidence="1" id="KW-0808">Transferase</keyword>